<protein>
    <submittedName>
        <fullName evidence="1">Uncharacterized protein</fullName>
    </submittedName>
</protein>
<evidence type="ECO:0000313" key="2">
    <source>
        <dbReference type="Proteomes" id="UP000308836"/>
    </source>
</evidence>
<dbReference type="EMBL" id="SRYG01000007">
    <property type="protein sequence ID" value="TGY66350.1"/>
    <property type="molecule type" value="Genomic_DNA"/>
</dbReference>
<comment type="caution">
    <text evidence="1">The sequence shown here is derived from an EMBL/GenBank/DDBJ whole genome shotgun (WGS) entry which is preliminary data.</text>
</comment>
<organism evidence="1 2">
    <name type="scientific">Dubosiella muris</name>
    <dbReference type="NCBI Taxonomy" id="3038133"/>
    <lineage>
        <taxon>Bacteria</taxon>
        <taxon>Bacillati</taxon>
        <taxon>Bacillota</taxon>
        <taxon>Erysipelotrichia</taxon>
        <taxon>Erysipelotrichales</taxon>
        <taxon>Erysipelotrichaceae</taxon>
        <taxon>Dubosiella</taxon>
    </lineage>
</organism>
<proteinExistence type="predicted"/>
<dbReference type="Proteomes" id="UP000308836">
    <property type="component" value="Unassembled WGS sequence"/>
</dbReference>
<sequence>MEKTELTAQQEMMEIPAEKMAEIKDHIVKSQSVLELVADSLEEKLQPEGSDITTELNALTTIYDQLEHAYQDAEDVEAFLKQTEAVDKKNA</sequence>
<evidence type="ECO:0000313" key="1">
    <source>
        <dbReference type="EMBL" id="TGY66350.1"/>
    </source>
</evidence>
<name>A0AC61R827_9FIRM</name>
<accession>A0AC61R827</accession>
<reference evidence="1" key="1">
    <citation type="submission" date="2019-04" db="EMBL/GenBank/DDBJ databases">
        <title>Microbes associate with the intestines of laboratory mice.</title>
        <authorList>
            <person name="Navarre W."/>
            <person name="Wong E."/>
            <person name="Huang K."/>
            <person name="Tropini C."/>
            <person name="Ng K."/>
            <person name="Yu B."/>
        </authorList>
    </citation>
    <scope>NUCLEOTIDE SEQUENCE</scope>
    <source>
        <strain evidence="1">NM09_H32</strain>
    </source>
</reference>
<gene>
    <name evidence="1" type="ORF">E5336_04630</name>
</gene>
<keyword evidence="2" id="KW-1185">Reference proteome</keyword>